<gene>
    <name evidence="1" type="ORF">H5410_022994</name>
</gene>
<keyword evidence="2" id="KW-1185">Reference proteome</keyword>
<proteinExistence type="predicted"/>
<name>A0A9J5ZFL8_SOLCO</name>
<dbReference type="OrthoDB" id="10634640at2759"/>
<dbReference type="EMBL" id="JACXVP010000004">
    <property type="protein sequence ID" value="KAG5611713.1"/>
    <property type="molecule type" value="Genomic_DNA"/>
</dbReference>
<dbReference type="Proteomes" id="UP000824120">
    <property type="component" value="Chromosome 4"/>
</dbReference>
<accession>A0A9J5ZFL8</accession>
<protein>
    <submittedName>
        <fullName evidence="1">Uncharacterized protein</fullName>
    </submittedName>
</protein>
<comment type="caution">
    <text evidence="1">The sequence shown here is derived from an EMBL/GenBank/DDBJ whole genome shotgun (WGS) entry which is preliminary data.</text>
</comment>
<reference evidence="1 2" key="1">
    <citation type="submission" date="2020-09" db="EMBL/GenBank/DDBJ databases">
        <title>De no assembly of potato wild relative species, Solanum commersonii.</title>
        <authorList>
            <person name="Cho K."/>
        </authorList>
    </citation>
    <scope>NUCLEOTIDE SEQUENCE [LARGE SCALE GENOMIC DNA]</scope>
    <source>
        <strain evidence="1">LZ3.2</strain>
        <tissue evidence="1">Leaf</tissue>
    </source>
</reference>
<organism evidence="1 2">
    <name type="scientific">Solanum commersonii</name>
    <name type="common">Commerson's wild potato</name>
    <name type="synonym">Commerson's nightshade</name>
    <dbReference type="NCBI Taxonomy" id="4109"/>
    <lineage>
        <taxon>Eukaryota</taxon>
        <taxon>Viridiplantae</taxon>
        <taxon>Streptophyta</taxon>
        <taxon>Embryophyta</taxon>
        <taxon>Tracheophyta</taxon>
        <taxon>Spermatophyta</taxon>
        <taxon>Magnoliopsida</taxon>
        <taxon>eudicotyledons</taxon>
        <taxon>Gunneridae</taxon>
        <taxon>Pentapetalae</taxon>
        <taxon>asterids</taxon>
        <taxon>lamiids</taxon>
        <taxon>Solanales</taxon>
        <taxon>Solanaceae</taxon>
        <taxon>Solanoideae</taxon>
        <taxon>Solaneae</taxon>
        <taxon>Solanum</taxon>
    </lineage>
</organism>
<dbReference type="AlphaFoldDB" id="A0A9J5ZFL8"/>
<evidence type="ECO:0000313" key="1">
    <source>
        <dbReference type="EMBL" id="KAG5611713.1"/>
    </source>
</evidence>
<evidence type="ECO:0000313" key="2">
    <source>
        <dbReference type="Proteomes" id="UP000824120"/>
    </source>
</evidence>
<sequence length="87" mass="10140">MEFPVQEGLQQLCVGRCWGFFLCRMQLAVLDMHKDADMFSKASKNGEYSVNSFYRLLQESSAENVASWTWMMIWKTLSPLKVACFSW</sequence>